<evidence type="ECO:0000313" key="1">
    <source>
        <dbReference type="EMBL" id="RZS66468.1"/>
    </source>
</evidence>
<accession>A0A4Q7MH01</accession>
<protein>
    <submittedName>
        <fullName evidence="1">Uncharacterized protein</fullName>
    </submittedName>
</protein>
<organism evidence="1 2">
    <name type="scientific">Agromyces ramosus</name>
    <dbReference type="NCBI Taxonomy" id="33879"/>
    <lineage>
        <taxon>Bacteria</taxon>
        <taxon>Bacillati</taxon>
        <taxon>Actinomycetota</taxon>
        <taxon>Actinomycetes</taxon>
        <taxon>Micrococcales</taxon>
        <taxon>Microbacteriaceae</taxon>
        <taxon>Agromyces</taxon>
    </lineage>
</organism>
<sequence>MTTTATIRTMTAALDSSNDGDYEGLCSLFTRTVA</sequence>
<evidence type="ECO:0000313" key="2">
    <source>
        <dbReference type="Proteomes" id="UP000293289"/>
    </source>
</evidence>
<proteinExistence type="predicted"/>
<dbReference type="AlphaFoldDB" id="A0A4Q7MH01"/>
<dbReference type="Proteomes" id="UP000293289">
    <property type="component" value="Unassembled WGS sequence"/>
</dbReference>
<comment type="caution">
    <text evidence="1">The sequence shown here is derived from an EMBL/GenBank/DDBJ whole genome shotgun (WGS) entry which is preliminary data.</text>
</comment>
<gene>
    <name evidence="1" type="ORF">EV187_2202</name>
</gene>
<keyword evidence="2" id="KW-1185">Reference proteome</keyword>
<dbReference type="EMBL" id="SGWY01000002">
    <property type="protein sequence ID" value="RZS66468.1"/>
    <property type="molecule type" value="Genomic_DNA"/>
</dbReference>
<name>A0A4Q7MH01_9MICO</name>
<reference evidence="1 2" key="1">
    <citation type="submission" date="2019-02" db="EMBL/GenBank/DDBJ databases">
        <title>Genomic Encyclopedia of Type Strains, Phase IV (KMG-IV): sequencing the most valuable type-strain genomes for metagenomic binning, comparative biology and taxonomic classification.</title>
        <authorList>
            <person name="Goeker M."/>
        </authorList>
    </citation>
    <scope>NUCLEOTIDE SEQUENCE [LARGE SCALE GENOMIC DNA]</scope>
    <source>
        <strain evidence="1 2">DSM 43045</strain>
    </source>
</reference>